<dbReference type="PANTHER" id="PTHR13147">
    <property type="entry name" value="FOUR-JOINTED BOX PROTEIN 1"/>
    <property type="match status" value="1"/>
</dbReference>
<dbReference type="PRINTS" id="PR02072">
    <property type="entry name" value="4JOINTEDBOX1"/>
</dbReference>
<dbReference type="GO" id="GO:0005615">
    <property type="term" value="C:extracellular space"/>
    <property type="evidence" value="ECO:0007669"/>
    <property type="project" value="TreeGrafter"/>
</dbReference>
<name>A0AA36B267_OCTVU</name>
<dbReference type="EMBL" id="OX597820">
    <property type="protein sequence ID" value="CAI9725846.1"/>
    <property type="molecule type" value="Genomic_DNA"/>
</dbReference>
<keyword evidence="1" id="KW-0472">Membrane</keyword>
<feature type="transmembrane region" description="Helical" evidence="1">
    <location>
        <begin position="12"/>
        <end position="31"/>
    </location>
</feature>
<accession>A0AA36B267</accession>
<dbReference type="AlphaFoldDB" id="A0AA36B267"/>
<gene>
    <name evidence="2" type="ORF">OCTVUL_1B029090</name>
</gene>
<keyword evidence="1" id="KW-1133">Transmembrane helix</keyword>
<dbReference type="GO" id="GO:0007267">
    <property type="term" value="P:cell-cell signaling"/>
    <property type="evidence" value="ECO:0007669"/>
    <property type="project" value="TreeGrafter"/>
</dbReference>
<proteinExistence type="predicted"/>
<keyword evidence="3" id="KW-1185">Reference proteome</keyword>
<evidence type="ECO:0008006" key="4">
    <source>
        <dbReference type="Google" id="ProtNLM"/>
    </source>
</evidence>
<evidence type="ECO:0000313" key="2">
    <source>
        <dbReference type="EMBL" id="CAI9725846.1"/>
    </source>
</evidence>
<evidence type="ECO:0000313" key="3">
    <source>
        <dbReference type="Proteomes" id="UP001162480"/>
    </source>
</evidence>
<dbReference type="Proteomes" id="UP001162480">
    <property type="component" value="Chromosome 7"/>
</dbReference>
<sequence length="558" mass="64368">MLTYKFRISKTVLFFLVIFSIFFFFVNNVLLSEPNMQALDYITDRRQINAKQAANAKSHRELSSYDSQARVQWLERKPKAHIITADDKKLVKIHGLKTADKNLRFKKTLNKTYKDNFNKNESEESEMSEYSVNMESTLEDDVDYNNDVYTEDNYYNNVAENTIVKEKEIDKIGTIGLNKPLLKFKSFETLPKNSSSKQLKVSDVDKENGKELVKSFQKISSPSPQDLPISNGIFWSSAIENLVPKGSPSRKLEKELQKIKTTPVRVLQPPTWNKCGRPKNGLVLLEDNTYLCARYRDPHNKLVLGEVLSFYLSRLLGLDNVPIVSLSKVNHSSVQWKGINFSKLQWTEGNLVALIQWIPGISTVRSHVQMPEIIYKAYLQGKPLTGSQLQQAKLNKTTLSDIVQWGSMIIFDFLTANYDRVASMQDAALKEKRPSILQEHIRNLRKSPTSGKFWLIDNESGLLDAYDLLYRDKISGKNFVSFHQQMLKTMCIFQKYVADSLQTLKSLSAPHLKLEDFARYHEPLLNKIPKDYTYSLFKSMFSKRLAEVSNWIEYCKTR</sequence>
<evidence type="ECO:0000256" key="1">
    <source>
        <dbReference type="SAM" id="Phobius"/>
    </source>
</evidence>
<dbReference type="PANTHER" id="PTHR13147:SF5">
    <property type="entry name" value="FOUR-JOINTED BOX PROTEIN 1"/>
    <property type="match status" value="1"/>
</dbReference>
<organism evidence="2 3">
    <name type="scientific">Octopus vulgaris</name>
    <name type="common">Common octopus</name>
    <dbReference type="NCBI Taxonomy" id="6645"/>
    <lineage>
        <taxon>Eukaryota</taxon>
        <taxon>Metazoa</taxon>
        <taxon>Spiralia</taxon>
        <taxon>Lophotrochozoa</taxon>
        <taxon>Mollusca</taxon>
        <taxon>Cephalopoda</taxon>
        <taxon>Coleoidea</taxon>
        <taxon>Octopodiformes</taxon>
        <taxon>Octopoda</taxon>
        <taxon>Incirrata</taxon>
        <taxon>Octopodidae</taxon>
        <taxon>Octopus</taxon>
    </lineage>
</organism>
<dbReference type="InterPro" id="IPR024868">
    <property type="entry name" value="FJX1/FJ"/>
</dbReference>
<keyword evidence="1" id="KW-0812">Transmembrane</keyword>
<reference evidence="2" key="1">
    <citation type="submission" date="2023-08" db="EMBL/GenBank/DDBJ databases">
        <authorList>
            <person name="Alioto T."/>
            <person name="Alioto T."/>
            <person name="Gomez Garrido J."/>
        </authorList>
    </citation>
    <scope>NUCLEOTIDE SEQUENCE</scope>
</reference>
<protein>
    <recommendedName>
        <fullName evidence="4">Four-jointed box protein 1</fullName>
    </recommendedName>
</protein>